<feature type="region of interest" description="Disordered" evidence="1">
    <location>
        <begin position="95"/>
        <end position="129"/>
    </location>
</feature>
<dbReference type="Gene3D" id="1.10.10.1320">
    <property type="entry name" value="Anti-sigma factor, zinc-finger domain"/>
    <property type="match status" value="1"/>
</dbReference>
<evidence type="ECO:0000256" key="2">
    <source>
        <dbReference type="SAM" id="Phobius"/>
    </source>
</evidence>
<dbReference type="STRING" id="1855912.LuPra_00853"/>
<keyword evidence="2" id="KW-1133">Transmembrane helix</keyword>
<dbReference type="Pfam" id="PF13432">
    <property type="entry name" value="TPR_16"/>
    <property type="match status" value="1"/>
</dbReference>
<sequence>MNCERVAREELLEGYLLGRLSDEDRDSFEQHFFECERCLKDLQMLQTIQRELPRVDADPALAKASSSLRWLSFAGLAATIVLMVGSAVWMRSPTPPGLSGTAETRPASQAERPEASQSPTPPPPLTAGPSLEQLALVEAPPYQPLTLRGAPDEATSRFQAGMARYQQADYPAAVAELRGAAALAPDATHIRFFLGIAHLMAGQDIAAIAELRATTALGDSPYLEEAHWYLAKALLRQKRPAAAEAELRTLIQLQGTGTSEARTLLAAIKRLDER</sequence>
<dbReference type="Pfam" id="PF13490">
    <property type="entry name" value="zf-HC2"/>
    <property type="match status" value="1"/>
</dbReference>
<dbReference type="InterPro" id="IPR041916">
    <property type="entry name" value="Anti_sigma_zinc_sf"/>
</dbReference>
<evidence type="ECO:0000313" key="4">
    <source>
        <dbReference type="EMBL" id="AMY07677.1"/>
    </source>
</evidence>
<feature type="domain" description="Putative zinc-finger" evidence="3">
    <location>
        <begin position="9"/>
        <end position="38"/>
    </location>
</feature>
<dbReference type="OrthoDB" id="118631at2"/>
<keyword evidence="4" id="KW-0449">Lipoprotein</keyword>
<evidence type="ECO:0000313" key="5">
    <source>
        <dbReference type="Proteomes" id="UP000076079"/>
    </source>
</evidence>
<dbReference type="Gene3D" id="1.25.40.10">
    <property type="entry name" value="Tetratricopeptide repeat domain"/>
    <property type="match status" value="1"/>
</dbReference>
<accession>A0A143PGI8</accession>
<dbReference type="KEGG" id="abac:LuPra_00853"/>
<keyword evidence="2" id="KW-0472">Membrane</keyword>
<dbReference type="InterPro" id="IPR011990">
    <property type="entry name" value="TPR-like_helical_dom_sf"/>
</dbReference>
<evidence type="ECO:0000256" key="1">
    <source>
        <dbReference type="SAM" id="MobiDB-lite"/>
    </source>
</evidence>
<dbReference type="AlphaFoldDB" id="A0A143PGI8"/>
<dbReference type="Proteomes" id="UP000076079">
    <property type="component" value="Chromosome"/>
</dbReference>
<name>A0A143PGI8_LUTPR</name>
<evidence type="ECO:0000259" key="3">
    <source>
        <dbReference type="Pfam" id="PF13490"/>
    </source>
</evidence>
<proteinExistence type="predicted"/>
<organism evidence="4 5">
    <name type="scientific">Luteitalea pratensis</name>
    <dbReference type="NCBI Taxonomy" id="1855912"/>
    <lineage>
        <taxon>Bacteria</taxon>
        <taxon>Pseudomonadati</taxon>
        <taxon>Acidobacteriota</taxon>
        <taxon>Vicinamibacteria</taxon>
        <taxon>Vicinamibacterales</taxon>
        <taxon>Vicinamibacteraceae</taxon>
        <taxon>Luteitalea</taxon>
    </lineage>
</organism>
<keyword evidence="2" id="KW-0812">Transmembrane</keyword>
<reference evidence="5" key="2">
    <citation type="submission" date="2016-04" db="EMBL/GenBank/DDBJ databases">
        <title>First Complete Genome Sequence of a Subdivision 6 Acidobacterium.</title>
        <authorList>
            <person name="Huang S."/>
            <person name="Vieira S."/>
            <person name="Bunk B."/>
            <person name="Riedel T."/>
            <person name="Sproeer C."/>
            <person name="Overmann J."/>
        </authorList>
    </citation>
    <scope>NUCLEOTIDE SEQUENCE [LARGE SCALE GENOMIC DNA]</scope>
    <source>
        <strain evidence="5">DSM 100886 HEG_-6_39</strain>
    </source>
</reference>
<protein>
    <submittedName>
        <fullName evidence="4">Putative PEP-CTERM system TPR-repeat lipoprotein</fullName>
    </submittedName>
</protein>
<keyword evidence="5" id="KW-1185">Reference proteome</keyword>
<dbReference type="RefSeq" id="WP_110169601.1">
    <property type="nucleotide sequence ID" value="NZ_CP015136.1"/>
</dbReference>
<dbReference type="InterPro" id="IPR027383">
    <property type="entry name" value="Znf_put"/>
</dbReference>
<reference evidence="4 5" key="1">
    <citation type="journal article" date="2016" name="Genome Announc.">
        <title>First Complete Genome Sequence of a Subdivision 6 Acidobacterium Strain.</title>
        <authorList>
            <person name="Huang S."/>
            <person name="Vieira S."/>
            <person name="Bunk B."/>
            <person name="Riedel T."/>
            <person name="Sproer C."/>
            <person name="Overmann J."/>
        </authorList>
    </citation>
    <scope>NUCLEOTIDE SEQUENCE [LARGE SCALE GENOMIC DNA]</scope>
    <source>
        <strain evidence="5">DSM 100886 HEG_-6_39</strain>
    </source>
</reference>
<dbReference type="SUPFAM" id="SSF48452">
    <property type="entry name" value="TPR-like"/>
    <property type="match status" value="1"/>
</dbReference>
<dbReference type="EMBL" id="CP015136">
    <property type="protein sequence ID" value="AMY07677.1"/>
    <property type="molecule type" value="Genomic_DNA"/>
</dbReference>
<gene>
    <name evidence="4" type="ORF">LuPra_00853</name>
</gene>
<feature type="transmembrane region" description="Helical" evidence="2">
    <location>
        <begin position="70"/>
        <end position="90"/>
    </location>
</feature>